<gene>
    <name evidence="2" type="ORF">QO002_003280</name>
</gene>
<keyword evidence="1" id="KW-0812">Transmembrane</keyword>
<name>A0ABU0BWB6_9HYPH</name>
<feature type="transmembrane region" description="Helical" evidence="1">
    <location>
        <begin position="87"/>
        <end position="108"/>
    </location>
</feature>
<evidence type="ECO:0000313" key="2">
    <source>
        <dbReference type="EMBL" id="MDQ0321142.1"/>
    </source>
</evidence>
<evidence type="ECO:0000313" key="3">
    <source>
        <dbReference type="Proteomes" id="UP001230207"/>
    </source>
</evidence>
<organism evidence="2 3">
    <name type="scientific">Pararhizobium capsulatum DSM 1112</name>
    <dbReference type="NCBI Taxonomy" id="1121113"/>
    <lineage>
        <taxon>Bacteria</taxon>
        <taxon>Pseudomonadati</taxon>
        <taxon>Pseudomonadota</taxon>
        <taxon>Alphaproteobacteria</taxon>
        <taxon>Hyphomicrobiales</taxon>
        <taxon>Rhizobiaceae</taxon>
        <taxon>Rhizobium/Agrobacterium group</taxon>
        <taxon>Pararhizobium</taxon>
    </lineage>
</organism>
<feature type="transmembrane region" description="Helical" evidence="1">
    <location>
        <begin position="20"/>
        <end position="45"/>
    </location>
</feature>
<proteinExistence type="predicted"/>
<dbReference type="Proteomes" id="UP001230207">
    <property type="component" value="Unassembled WGS sequence"/>
</dbReference>
<feature type="transmembrane region" description="Helical" evidence="1">
    <location>
        <begin position="128"/>
        <end position="150"/>
    </location>
</feature>
<protein>
    <submittedName>
        <fullName evidence="2">Uncharacterized protein</fullName>
    </submittedName>
</protein>
<keyword evidence="3" id="KW-1185">Reference proteome</keyword>
<keyword evidence="1" id="KW-0472">Membrane</keyword>
<accession>A0ABU0BWB6</accession>
<dbReference type="RefSeq" id="WP_307231496.1">
    <property type="nucleotide sequence ID" value="NZ_JAUSVF010000001.1"/>
</dbReference>
<sequence length="192" mass="20600">MRNLIETSELQSAEGWTSTIVNGVLITTITFAADLVGVVQFPWAVFGVSGFYVGAPIITLAALAGGRAAFPAIYVGLLAAAAVTGRFSAFALVLNFCNLFGVLFPYLIYRVYRSDWRLRGPVDVARYIWWAGIIQSTASAMWFFGGLWLVGAMDGGTIKMAAIGWISGGVAAQFIVGVPLILAASKLLRRRN</sequence>
<reference evidence="2 3" key="1">
    <citation type="submission" date="2023-07" db="EMBL/GenBank/DDBJ databases">
        <title>Genomic Encyclopedia of Type Strains, Phase IV (KMG-IV): sequencing the most valuable type-strain genomes for metagenomic binning, comparative biology and taxonomic classification.</title>
        <authorList>
            <person name="Goeker M."/>
        </authorList>
    </citation>
    <scope>NUCLEOTIDE SEQUENCE [LARGE SCALE GENOMIC DNA]</scope>
    <source>
        <strain evidence="2 3">DSM 1112</strain>
    </source>
</reference>
<feature type="transmembrane region" description="Helical" evidence="1">
    <location>
        <begin position="162"/>
        <end position="184"/>
    </location>
</feature>
<keyword evidence="1" id="KW-1133">Transmembrane helix</keyword>
<dbReference type="EMBL" id="JAUSVF010000001">
    <property type="protein sequence ID" value="MDQ0321142.1"/>
    <property type="molecule type" value="Genomic_DNA"/>
</dbReference>
<evidence type="ECO:0000256" key="1">
    <source>
        <dbReference type="SAM" id="Phobius"/>
    </source>
</evidence>
<comment type="caution">
    <text evidence="2">The sequence shown here is derived from an EMBL/GenBank/DDBJ whole genome shotgun (WGS) entry which is preliminary data.</text>
</comment>